<organism evidence="2 3">
    <name type="scientific">Aspergillus chevalieri</name>
    <name type="common">Eurotium chevalieri</name>
    <dbReference type="NCBI Taxonomy" id="182096"/>
    <lineage>
        <taxon>Eukaryota</taxon>
        <taxon>Fungi</taxon>
        <taxon>Dikarya</taxon>
        <taxon>Ascomycota</taxon>
        <taxon>Pezizomycotina</taxon>
        <taxon>Eurotiomycetes</taxon>
        <taxon>Eurotiomycetidae</taxon>
        <taxon>Eurotiales</taxon>
        <taxon>Aspergillaceae</taxon>
        <taxon>Aspergillus</taxon>
        <taxon>Aspergillus subgen. Aspergillus</taxon>
    </lineage>
</organism>
<evidence type="ECO:0000313" key="2">
    <source>
        <dbReference type="EMBL" id="BCR90718.1"/>
    </source>
</evidence>
<feature type="region of interest" description="Disordered" evidence="1">
    <location>
        <begin position="93"/>
        <end position="176"/>
    </location>
</feature>
<dbReference type="Pfam" id="PF12720">
    <property type="entry name" value="DUF3807"/>
    <property type="match status" value="1"/>
</dbReference>
<reference evidence="2" key="1">
    <citation type="submission" date="2021-01" db="EMBL/GenBank/DDBJ databases">
        <authorList>
            <consortium name="Aspergillus chevalieri M1 genome sequencing consortium"/>
            <person name="Kazuki M."/>
            <person name="Futagami T."/>
        </authorList>
    </citation>
    <scope>NUCLEOTIDE SEQUENCE</scope>
    <source>
        <strain evidence="2">M1</strain>
    </source>
</reference>
<dbReference type="Proteomes" id="UP000637239">
    <property type="component" value="Chromosome 6"/>
</dbReference>
<evidence type="ECO:0000256" key="1">
    <source>
        <dbReference type="SAM" id="MobiDB-lite"/>
    </source>
</evidence>
<dbReference type="InterPro" id="IPR024526">
    <property type="entry name" value="DUF3807"/>
</dbReference>
<dbReference type="EMBL" id="AP024421">
    <property type="protein sequence ID" value="BCR90718.1"/>
    <property type="molecule type" value="Genomic_DNA"/>
</dbReference>
<evidence type="ECO:0000313" key="3">
    <source>
        <dbReference type="Proteomes" id="UP000637239"/>
    </source>
</evidence>
<proteinExistence type="predicted"/>
<protein>
    <submittedName>
        <fullName evidence="2">Uncharacterized protein</fullName>
    </submittedName>
</protein>
<dbReference type="PANTHER" id="PTHR40642:SF1">
    <property type="entry name" value="YALI0F31295P"/>
    <property type="match status" value="1"/>
</dbReference>
<dbReference type="GeneID" id="66985076"/>
<name>A0A7R7VTV8_ASPCH</name>
<sequence length="176" mass="20109">MSQLQIPPVTLEDLQTFQAKHFLGHQTAACDYPTAPAEDVYYHYEEEKEYYDDDGDDLGYYPDGIKRTLTDEQIRIFRHSEIHAILRERQLKQEVAEESDEQTQTQTVNAKRKREDGDNNDGGSKRVGSKQAEPARAGVGSESTALHYDDEQEPREAQRPTTSAPFAGRRIISYKD</sequence>
<dbReference type="KEGG" id="ache:ACHE_60604S"/>
<dbReference type="RefSeq" id="XP_043139240.1">
    <property type="nucleotide sequence ID" value="XM_043281796.1"/>
</dbReference>
<gene>
    <name evidence="2" type="ORF">ACHE_60604S</name>
</gene>
<accession>A0A7R7VTV8</accession>
<dbReference type="PANTHER" id="PTHR40642">
    <property type="entry name" value="YALI0F31295P"/>
    <property type="match status" value="1"/>
</dbReference>
<reference evidence="2" key="2">
    <citation type="submission" date="2021-02" db="EMBL/GenBank/DDBJ databases">
        <title>Aspergillus chevalieri M1 genome sequence.</title>
        <authorList>
            <person name="Kadooka C."/>
            <person name="Mori K."/>
            <person name="Futagami T."/>
        </authorList>
    </citation>
    <scope>NUCLEOTIDE SEQUENCE</scope>
    <source>
        <strain evidence="2">M1</strain>
    </source>
</reference>
<keyword evidence="3" id="KW-1185">Reference proteome</keyword>
<dbReference type="AlphaFoldDB" id="A0A7R7VTV8"/>